<proteinExistence type="predicted"/>
<reference evidence="3" key="1">
    <citation type="journal article" date="2018" name="Nat. Microbiol.">
        <title>Leveraging single-cell genomics to expand the fungal tree of life.</title>
        <authorList>
            <person name="Ahrendt S.R."/>
            <person name="Quandt C.A."/>
            <person name="Ciobanu D."/>
            <person name="Clum A."/>
            <person name="Salamov A."/>
            <person name="Andreopoulos B."/>
            <person name="Cheng J.F."/>
            <person name="Woyke T."/>
            <person name="Pelin A."/>
            <person name="Henrissat B."/>
            <person name="Reynolds N.K."/>
            <person name="Benny G.L."/>
            <person name="Smith M.E."/>
            <person name="James T.Y."/>
            <person name="Grigoriev I.V."/>
        </authorList>
    </citation>
    <scope>NUCLEOTIDE SEQUENCE [LARGE SCALE GENOMIC DNA]</scope>
    <source>
        <strain evidence="3">RSA 468</strain>
    </source>
</reference>
<organism evidence="2 3">
    <name type="scientific">Dimargaris cristalligena</name>
    <dbReference type="NCBI Taxonomy" id="215637"/>
    <lineage>
        <taxon>Eukaryota</taxon>
        <taxon>Fungi</taxon>
        <taxon>Fungi incertae sedis</taxon>
        <taxon>Zoopagomycota</taxon>
        <taxon>Kickxellomycotina</taxon>
        <taxon>Dimargaritomycetes</taxon>
        <taxon>Dimargaritales</taxon>
        <taxon>Dimargaritaceae</taxon>
        <taxon>Dimargaris</taxon>
    </lineage>
</organism>
<protein>
    <recommendedName>
        <fullName evidence="4">Transmembrane protein</fullName>
    </recommendedName>
</protein>
<evidence type="ECO:0000313" key="3">
    <source>
        <dbReference type="Proteomes" id="UP000268162"/>
    </source>
</evidence>
<name>A0A4P9ZJ20_9FUNG</name>
<feature type="transmembrane region" description="Helical" evidence="1">
    <location>
        <begin position="12"/>
        <end position="37"/>
    </location>
</feature>
<feature type="transmembrane region" description="Helical" evidence="1">
    <location>
        <begin position="43"/>
        <end position="63"/>
    </location>
</feature>
<dbReference type="AlphaFoldDB" id="A0A4P9ZJ20"/>
<sequence>MSQTRFTCCRSAVLVHRLALANALLFVVDPIVSLLLLSLSGSTLVLIGGLLTFAVILAAFVGLRRNNSLLLRPLVVLLLVNSYATFLAFLAAVFLATQTRAQLSICRAVTESEVLLFPSDVCMTQFWKVAFLFLTTLGMVTAFKLYSTSLLLTVYRQLRDGQAGAPNDSREAYAAVAMKEDIEKV</sequence>
<feature type="transmembrane region" description="Helical" evidence="1">
    <location>
        <begin position="75"/>
        <end position="95"/>
    </location>
</feature>
<keyword evidence="1" id="KW-0812">Transmembrane</keyword>
<gene>
    <name evidence="2" type="ORF">BJ085DRAFT_40565</name>
</gene>
<keyword evidence="1" id="KW-0472">Membrane</keyword>
<dbReference type="Proteomes" id="UP000268162">
    <property type="component" value="Unassembled WGS sequence"/>
</dbReference>
<keyword evidence="3" id="KW-1185">Reference proteome</keyword>
<keyword evidence="1" id="KW-1133">Transmembrane helix</keyword>
<evidence type="ECO:0000313" key="2">
    <source>
        <dbReference type="EMBL" id="RKP33197.1"/>
    </source>
</evidence>
<evidence type="ECO:0008006" key="4">
    <source>
        <dbReference type="Google" id="ProtNLM"/>
    </source>
</evidence>
<feature type="transmembrane region" description="Helical" evidence="1">
    <location>
        <begin position="126"/>
        <end position="146"/>
    </location>
</feature>
<dbReference type="EMBL" id="ML004222">
    <property type="protein sequence ID" value="RKP33197.1"/>
    <property type="molecule type" value="Genomic_DNA"/>
</dbReference>
<evidence type="ECO:0000256" key="1">
    <source>
        <dbReference type="SAM" id="Phobius"/>
    </source>
</evidence>
<accession>A0A4P9ZJ20</accession>